<comment type="caution">
    <text evidence="2">The sequence shown here is derived from an EMBL/GenBank/DDBJ whole genome shotgun (WGS) entry which is preliminary data.</text>
</comment>
<organism evidence="2 3">
    <name type="scientific">Marinactinospora rubrisoli</name>
    <dbReference type="NCBI Taxonomy" id="2715399"/>
    <lineage>
        <taxon>Bacteria</taxon>
        <taxon>Bacillati</taxon>
        <taxon>Actinomycetota</taxon>
        <taxon>Actinomycetes</taxon>
        <taxon>Streptosporangiales</taxon>
        <taxon>Nocardiopsidaceae</taxon>
        <taxon>Marinactinospora</taxon>
    </lineage>
</organism>
<evidence type="ECO:0000313" key="2">
    <source>
        <dbReference type="EMBL" id="MFC7330222.1"/>
    </source>
</evidence>
<protein>
    <submittedName>
        <fullName evidence="2">YdcF family protein</fullName>
    </submittedName>
</protein>
<sequence>MRVDEEARHWARVLWEFHTAPARPDGPEPAAPADLVLGLGSHDLRVAGYAAELWLAGVAPKVLFTGNRGRRTAGGDGFRRWDRPEAEEFAAVARDRGVPDGALILETRATNTGENLDFARALAERSGLRVRRAVLTAKPYMARRALATAALRWPGVDWEFRCFPGGYDGYPCSPDAEAELVHFLVGDLQRLDVYGRRGWSAPVPIPGEVRAAHGRLVALGFTGQLVAERPTGRPRPGHLRT</sequence>
<name>A0ABW2KJW7_9ACTN</name>
<accession>A0ABW2KJW7</accession>
<dbReference type="InterPro" id="IPR051599">
    <property type="entry name" value="Cell_Envelope_Assoc"/>
</dbReference>
<reference evidence="3" key="1">
    <citation type="journal article" date="2019" name="Int. J. Syst. Evol. Microbiol.">
        <title>The Global Catalogue of Microorganisms (GCM) 10K type strain sequencing project: providing services to taxonomists for standard genome sequencing and annotation.</title>
        <authorList>
            <consortium name="The Broad Institute Genomics Platform"/>
            <consortium name="The Broad Institute Genome Sequencing Center for Infectious Disease"/>
            <person name="Wu L."/>
            <person name="Ma J."/>
        </authorList>
    </citation>
    <scope>NUCLEOTIDE SEQUENCE [LARGE SCALE GENOMIC DNA]</scope>
    <source>
        <strain evidence="3">CGMCC 4.7382</strain>
    </source>
</reference>
<dbReference type="EMBL" id="JBHTBH010000011">
    <property type="protein sequence ID" value="MFC7330222.1"/>
    <property type="molecule type" value="Genomic_DNA"/>
</dbReference>
<dbReference type="InterPro" id="IPR003848">
    <property type="entry name" value="DUF218"/>
</dbReference>
<evidence type="ECO:0000313" key="3">
    <source>
        <dbReference type="Proteomes" id="UP001596540"/>
    </source>
</evidence>
<dbReference type="Proteomes" id="UP001596540">
    <property type="component" value="Unassembled WGS sequence"/>
</dbReference>
<dbReference type="PANTHER" id="PTHR30336">
    <property type="entry name" value="INNER MEMBRANE PROTEIN, PROBABLE PERMEASE"/>
    <property type="match status" value="1"/>
</dbReference>
<dbReference type="InterPro" id="IPR014729">
    <property type="entry name" value="Rossmann-like_a/b/a_fold"/>
</dbReference>
<gene>
    <name evidence="2" type="ORF">ACFQRF_21080</name>
</gene>
<keyword evidence="3" id="KW-1185">Reference proteome</keyword>
<evidence type="ECO:0000259" key="1">
    <source>
        <dbReference type="Pfam" id="PF02698"/>
    </source>
</evidence>
<dbReference type="Gene3D" id="3.40.50.620">
    <property type="entry name" value="HUPs"/>
    <property type="match status" value="1"/>
</dbReference>
<dbReference type="PANTHER" id="PTHR30336:SF20">
    <property type="entry name" value="DUF218 DOMAIN-CONTAINING PROTEIN"/>
    <property type="match status" value="1"/>
</dbReference>
<feature type="domain" description="DUF218" evidence="1">
    <location>
        <begin position="36"/>
        <end position="150"/>
    </location>
</feature>
<dbReference type="RefSeq" id="WP_379872871.1">
    <property type="nucleotide sequence ID" value="NZ_JBHTBH010000011.1"/>
</dbReference>
<proteinExistence type="predicted"/>
<dbReference type="Pfam" id="PF02698">
    <property type="entry name" value="DUF218"/>
    <property type="match status" value="1"/>
</dbReference>
<dbReference type="CDD" id="cd06259">
    <property type="entry name" value="YdcF-like"/>
    <property type="match status" value="1"/>
</dbReference>